<proteinExistence type="predicted"/>
<organism evidence="1 2">
    <name type="scientific">Megasphaera vaginalis</name>
    <name type="common">ex Srinivasan et al. 2021</name>
    <dbReference type="NCBI Taxonomy" id="1111454"/>
    <lineage>
        <taxon>Bacteria</taxon>
        <taxon>Bacillati</taxon>
        <taxon>Bacillota</taxon>
        <taxon>Negativicutes</taxon>
        <taxon>Veillonellales</taxon>
        <taxon>Veillonellaceae</taxon>
        <taxon>Megasphaera</taxon>
    </lineage>
</organism>
<dbReference type="Proteomes" id="UP000017090">
    <property type="component" value="Unassembled WGS sequence"/>
</dbReference>
<evidence type="ECO:0000313" key="2">
    <source>
        <dbReference type="Proteomes" id="UP000017090"/>
    </source>
</evidence>
<comment type="caution">
    <text evidence="1">The sequence shown here is derived from an EMBL/GenBank/DDBJ whole genome shotgun (WGS) entry which is preliminary data.</text>
</comment>
<sequence>MKLQDYNTDVTPAIKRETSLRYALSANQIRCKEGALVIKFFRTHHASRPCEAGKEEDFKLIMTGKQSDRSMLPSLFPRNGPVFFKNGAPTKSACRPTCTAQPPFVPPELRSF</sequence>
<gene>
    <name evidence="1" type="ORF">HMPREF1250_2229</name>
</gene>
<dbReference type="AlphaFoldDB" id="U7UTJ0"/>
<protein>
    <submittedName>
        <fullName evidence="1">Uncharacterized protein</fullName>
    </submittedName>
</protein>
<evidence type="ECO:0000313" key="1">
    <source>
        <dbReference type="EMBL" id="ERT61778.1"/>
    </source>
</evidence>
<accession>U7UTJ0</accession>
<reference evidence="1 2" key="1">
    <citation type="submission" date="2013-09" db="EMBL/GenBank/DDBJ databases">
        <authorList>
            <person name="Durkin A.S."/>
            <person name="Haft D.R."/>
            <person name="McCorrison J."/>
            <person name="Torralba M."/>
            <person name="Gillis M."/>
            <person name="Haft D.H."/>
            <person name="Methe B."/>
            <person name="Sutton G."/>
            <person name="Nelson K.E."/>
        </authorList>
    </citation>
    <scope>NUCLEOTIDE SEQUENCE [LARGE SCALE GENOMIC DNA]</scope>
    <source>
        <strain evidence="1 2">BV3C16-1</strain>
    </source>
</reference>
<dbReference type="EMBL" id="AWXA01000008">
    <property type="protein sequence ID" value="ERT61778.1"/>
    <property type="molecule type" value="Genomic_DNA"/>
</dbReference>
<keyword evidence="2" id="KW-1185">Reference proteome</keyword>
<name>U7UTJ0_9FIRM</name>